<reference evidence="4" key="1">
    <citation type="submission" date="2017-02" db="UniProtKB">
        <authorList>
            <consortium name="WormBaseParasite"/>
        </authorList>
    </citation>
    <scope>IDENTIFICATION</scope>
</reference>
<evidence type="ECO:0000313" key="4">
    <source>
        <dbReference type="WBParaSite" id="HNAJ_0000151101-mRNA-1"/>
    </source>
</evidence>
<dbReference type="AlphaFoldDB" id="A0A0R3T3D5"/>
<sequence length="230" mass="26736">MTKKDPNSSEPSKAEKKPQKCNLKCWQKKRRESSGNENEFRDLANASPETLEICKKHPLHFCVFVYMNSNEVDDELYPFFRDECKELVLTAKMDETVRNRLMQSAEVHGSSGDKRLKAIEAQTGCSVRLGKLHGIHSVIKGLPRRRLTIAGPSYVRISRALALMEEYYPRLMRFTYYPYRLPLELENPSSSYAQTFDHHSISPQPRIQGTMSLSQHVDDHSTWRKYYHPK</sequence>
<feature type="compositionally biased region" description="Basic and acidic residues" evidence="1">
    <location>
        <begin position="1"/>
        <end position="18"/>
    </location>
</feature>
<evidence type="ECO:0000256" key="1">
    <source>
        <dbReference type="SAM" id="MobiDB-lite"/>
    </source>
</evidence>
<reference evidence="2 3" key="2">
    <citation type="submission" date="2018-11" db="EMBL/GenBank/DDBJ databases">
        <authorList>
            <consortium name="Pathogen Informatics"/>
        </authorList>
    </citation>
    <scope>NUCLEOTIDE SEQUENCE [LARGE SCALE GENOMIC DNA]</scope>
</reference>
<evidence type="ECO:0000313" key="3">
    <source>
        <dbReference type="Proteomes" id="UP000278807"/>
    </source>
</evidence>
<feature type="region of interest" description="Disordered" evidence="1">
    <location>
        <begin position="1"/>
        <end position="21"/>
    </location>
</feature>
<gene>
    <name evidence="2" type="ORF">HNAJ_LOCUS1510</name>
</gene>
<keyword evidence="3" id="KW-1185">Reference proteome</keyword>
<organism evidence="4">
    <name type="scientific">Rodentolepis nana</name>
    <name type="common">Dwarf tapeworm</name>
    <name type="synonym">Hymenolepis nana</name>
    <dbReference type="NCBI Taxonomy" id="102285"/>
    <lineage>
        <taxon>Eukaryota</taxon>
        <taxon>Metazoa</taxon>
        <taxon>Spiralia</taxon>
        <taxon>Lophotrochozoa</taxon>
        <taxon>Platyhelminthes</taxon>
        <taxon>Cestoda</taxon>
        <taxon>Eucestoda</taxon>
        <taxon>Cyclophyllidea</taxon>
        <taxon>Hymenolepididae</taxon>
        <taxon>Rodentolepis</taxon>
    </lineage>
</organism>
<dbReference type="WBParaSite" id="HNAJ_0000151101-mRNA-1">
    <property type="protein sequence ID" value="HNAJ_0000151101-mRNA-1"/>
    <property type="gene ID" value="HNAJ_0000151101"/>
</dbReference>
<proteinExistence type="predicted"/>
<dbReference type="OrthoDB" id="6252983at2759"/>
<dbReference type="Proteomes" id="UP000278807">
    <property type="component" value="Unassembled WGS sequence"/>
</dbReference>
<evidence type="ECO:0000313" key="2">
    <source>
        <dbReference type="EMBL" id="VDN97369.1"/>
    </source>
</evidence>
<accession>A0A0R3T3D5</accession>
<protein>
    <submittedName>
        <fullName evidence="4">KH_dom_type_1 domain-containing protein</fullName>
    </submittedName>
</protein>
<name>A0A0R3T3D5_RODNA</name>
<dbReference type="EMBL" id="UZAE01000595">
    <property type="protein sequence ID" value="VDN97369.1"/>
    <property type="molecule type" value="Genomic_DNA"/>
</dbReference>